<evidence type="ECO:0000256" key="3">
    <source>
        <dbReference type="PIRSR" id="PIRSR000390-1"/>
    </source>
</evidence>
<evidence type="ECO:0000256" key="2">
    <source>
        <dbReference type="ARBA" id="ARBA00037999"/>
    </source>
</evidence>
<sequence length="372" mass="40813">MDATTKRTVKLLDLTAQYLPIRNEIRRAIDEVCDAQALILGPHVEKFEKHLAEYCGTKHAIGVSSGTDALLCAMMALDVGPGDEVICPSFTFFATAGCIARLGATPVFAEIDPRTFNLDPADLPKRITSKTKAILPVHLFGQVANMEAINEIACKNNLPVIEDAAQAIGARRNGRKACAHGLIGCLSFYPTKNLGAFGDAGGICTNDDKLAEKCRKLRVHGSGHTYYHDYIGGMFRLAAIQAAVLDVKLKYLEGWHEARRRNAVIYNEILAGSNVVTPFIEEGNWSIYNQYVVRVKNRDEVKKKLGEAGVGNGIYYPLGLHMQKCFSQFGGKEGDLPATELACKEVLALPIYPELHEDEVRYAAEMLREAAK</sequence>
<dbReference type="SUPFAM" id="SSF53383">
    <property type="entry name" value="PLP-dependent transferases"/>
    <property type="match status" value="1"/>
</dbReference>
<keyword evidence="6" id="KW-0032">Aminotransferase</keyword>
<reference evidence="6 7" key="1">
    <citation type="submission" date="2020-10" db="EMBL/GenBank/DDBJ databases">
        <title>Wide distribution of Phycisphaera-like planctomycetes from WD2101 soil group in peatlands and genome analysis of the first cultivated representative.</title>
        <authorList>
            <person name="Dedysh S.N."/>
            <person name="Beletsky A.V."/>
            <person name="Ivanova A."/>
            <person name="Kulichevskaya I.S."/>
            <person name="Suzina N.E."/>
            <person name="Philippov D.A."/>
            <person name="Rakitin A.L."/>
            <person name="Mardanov A.V."/>
            <person name="Ravin N.V."/>
        </authorList>
    </citation>
    <scope>NUCLEOTIDE SEQUENCE [LARGE SCALE GENOMIC DNA]</scope>
    <source>
        <strain evidence="6 7">M1803</strain>
    </source>
</reference>
<evidence type="ECO:0000313" key="7">
    <source>
        <dbReference type="Proteomes" id="UP000593765"/>
    </source>
</evidence>
<dbReference type="PANTHER" id="PTHR30244:SF36">
    <property type="entry name" value="3-OXO-GLUCOSE-6-PHOSPHATE:GLUTAMATE AMINOTRANSFERASE"/>
    <property type="match status" value="1"/>
</dbReference>
<keyword evidence="7" id="KW-1185">Reference proteome</keyword>
<dbReference type="Gene3D" id="3.40.640.10">
    <property type="entry name" value="Type I PLP-dependent aspartate aminotransferase-like (Major domain)"/>
    <property type="match status" value="1"/>
</dbReference>
<evidence type="ECO:0000256" key="4">
    <source>
        <dbReference type="PIRSR" id="PIRSR000390-2"/>
    </source>
</evidence>
<organism evidence="6 7">
    <name type="scientific">Humisphaera borealis</name>
    <dbReference type="NCBI Taxonomy" id="2807512"/>
    <lineage>
        <taxon>Bacteria</taxon>
        <taxon>Pseudomonadati</taxon>
        <taxon>Planctomycetota</taxon>
        <taxon>Phycisphaerae</taxon>
        <taxon>Tepidisphaerales</taxon>
        <taxon>Tepidisphaeraceae</taxon>
        <taxon>Humisphaera</taxon>
    </lineage>
</organism>
<dbReference type="GO" id="GO:0008483">
    <property type="term" value="F:transaminase activity"/>
    <property type="evidence" value="ECO:0007669"/>
    <property type="project" value="UniProtKB-KW"/>
</dbReference>
<keyword evidence="6" id="KW-0808">Transferase</keyword>
<dbReference type="Proteomes" id="UP000593765">
    <property type="component" value="Chromosome"/>
</dbReference>
<dbReference type="EMBL" id="CP063458">
    <property type="protein sequence ID" value="QOV92410.1"/>
    <property type="molecule type" value="Genomic_DNA"/>
</dbReference>
<dbReference type="PANTHER" id="PTHR30244">
    <property type="entry name" value="TRANSAMINASE"/>
    <property type="match status" value="1"/>
</dbReference>
<keyword evidence="1 4" id="KW-0663">Pyridoxal phosphate</keyword>
<dbReference type="KEGG" id="hbs:IPV69_11860"/>
<feature type="active site" description="Proton acceptor" evidence="3">
    <location>
        <position position="192"/>
    </location>
</feature>
<dbReference type="InterPro" id="IPR015422">
    <property type="entry name" value="PyrdxlP-dep_Trfase_small"/>
</dbReference>
<dbReference type="Gene3D" id="3.90.1150.10">
    <property type="entry name" value="Aspartate Aminotransferase, domain 1"/>
    <property type="match status" value="1"/>
</dbReference>
<name>A0A7M2X6D7_9BACT</name>
<dbReference type="FunFam" id="3.40.640.10:FF:000089">
    <property type="entry name" value="Aminotransferase, DegT/DnrJ/EryC1/StrS family"/>
    <property type="match status" value="1"/>
</dbReference>
<evidence type="ECO:0000256" key="1">
    <source>
        <dbReference type="ARBA" id="ARBA00022898"/>
    </source>
</evidence>
<dbReference type="PIRSF" id="PIRSF000390">
    <property type="entry name" value="PLP_StrS"/>
    <property type="match status" value="1"/>
</dbReference>
<feature type="modified residue" description="N6-(pyridoxal phosphate)lysine" evidence="4">
    <location>
        <position position="192"/>
    </location>
</feature>
<evidence type="ECO:0000313" key="6">
    <source>
        <dbReference type="EMBL" id="QOV92410.1"/>
    </source>
</evidence>
<protein>
    <submittedName>
        <fullName evidence="6">DegT/DnrJ/EryC1/StrS family aminotransferase</fullName>
    </submittedName>
</protein>
<dbReference type="Pfam" id="PF01041">
    <property type="entry name" value="DegT_DnrJ_EryC1"/>
    <property type="match status" value="1"/>
</dbReference>
<dbReference type="CDD" id="cd00616">
    <property type="entry name" value="AHBA_syn"/>
    <property type="match status" value="1"/>
</dbReference>
<proteinExistence type="inferred from homology"/>
<evidence type="ECO:0000256" key="5">
    <source>
        <dbReference type="RuleBase" id="RU004508"/>
    </source>
</evidence>
<dbReference type="GO" id="GO:0000271">
    <property type="term" value="P:polysaccharide biosynthetic process"/>
    <property type="evidence" value="ECO:0007669"/>
    <property type="project" value="TreeGrafter"/>
</dbReference>
<accession>A0A7M2X6D7</accession>
<dbReference type="AlphaFoldDB" id="A0A7M2X6D7"/>
<dbReference type="GO" id="GO:0030170">
    <property type="term" value="F:pyridoxal phosphate binding"/>
    <property type="evidence" value="ECO:0007669"/>
    <property type="project" value="TreeGrafter"/>
</dbReference>
<gene>
    <name evidence="6" type="ORF">IPV69_11860</name>
</gene>
<dbReference type="InterPro" id="IPR015424">
    <property type="entry name" value="PyrdxlP-dep_Trfase"/>
</dbReference>
<dbReference type="InterPro" id="IPR000653">
    <property type="entry name" value="DegT/StrS_aminotransferase"/>
</dbReference>
<dbReference type="InterPro" id="IPR015421">
    <property type="entry name" value="PyrdxlP-dep_Trfase_major"/>
</dbReference>
<comment type="similarity">
    <text evidence="2 5">Belongs to the DegT/DnrJ/EryC1 family.</text>
</comment>